<organism evidence="3 4">
    <name type="scientific">Stylonychia lemnae</name>
    <name type="common">Ciliate</name>
    <dbReference type="NCBI Taxonomy" id="5949"/>
    <lineage>
        <taxon>Eukaryota</taxon>
        <taxon>Sar</taxon>
        <taxon>Alveolata</taxon>
        <taxon>Ciliophora</taxon>
        <taxon>Intramacronucleata</taxon>
        <taxon>Spirotrichea</taxon>
        <taxon>Stichotrichia</taxon>
        <taxon>Sporadotrichida</taxon>
        <taxon>Oxytrichidae</taxon>
        <taxon>Stylonychinae</taxon>
        <taxon>Stylonychia</taxon>
    </lineage>
</organism>
<protein>
    <submittedName>
        <fullName evidence="3">Uncharacterized protein</fullName>
    </submittedName>
</protein>
<name>A0A078B783_STYLE</name>
<feature type="region of interest" description="Disordered" evidence="1">
    <location>
        <begin position="327"/>
        <end position="348"/>
    </location>
</feature>
<evidence type="ECO:0000313" key="4">
    <source>
        <dbReference type="Proteomes" id="UP000039865"/>
    </source>
</evidence>
<feature type="compositionally biased region" description="Basic residues" evidence="1">
    <location>
        <begin position="673"/>
        <end position="687"/>
    </location>
</feature>
<keyword evidence="4" id="KW-1185">Reference proteome</keyword>
<feature type="transmembrane region" description="Helical" evidence="2">
    <location>
        <begin position="607"/>
        <end position="625"/>
    </location>
</feature>
<proteinExistence type="predicted"/>
<dbReference type="SUPFAM" id="SSF103473">
    <property type="entry name" value="MFS general substrate transporter"/>
    <property type="match status" value="1"/>
</dbReference>
<keyword evidence="2" id="KW-0472">Membrane</keyword>
<feature type="region of interest" description="Disordered" evidence="1">
    <location>
        <begin position="199"/>
        <end position="225"/>
    </location>
</feature>
<feature type="transmembrane region" description="Helical" evidence="2">
    <location>
        <begin position="28"/>
        <end position="51"/>
    </location>
</feature>
<gene>
    <name evidence="3" type="primary">Contig18561.g19728</name>
    <name evidence="3" type="ORF">STYLEM_19411</name>
</gene>
<feature type="transmembrane region" description="Helical" evidence="2">
    <location>
        <begin position="95"/>
        <end position="121"/>
    </location>
</feature>
<keyword evidence="2" id="KW-1133">Transmembrane helix</keyword>
<feature type="compositionally biased region" description="Basic and acidic residues" evidence="1">
    <location>
        <begin position="203"/>
        <end position="212"/>
    </location>
</feature>
<feature type="compositionally biased region" description="Low complexity" evidence="1">
    <location>
        <begin position="721"/>
        <end position="736"/>
    </location>
</feature>
<feature type="region of interest" description="Disordered" evidence="1">
    <location>
        <begin position="378"/>
        <end position="417"/>
    </location>
</feature>
<feature type="region of interest" description="Disordered" evidence="1">
    <location>
        <begin position="672"/>
        <end position="736"/>
    </location>
</feature>
<feature type="transmembrane region" description="Helical" evidence="2">
    <location>
        <begin position="503"/>
        <end position="524"/>
    </location>
</feature>
<evidence type="ECO:0000256" key="1">
    <source>
        <dbReference type="SAM" id="MobiDB-lite"/>
    </source>
</evidence>
<keyword evidence="2" id="KW-0812">Transmembrane</keyword>
<feature type="compositionally biased region" description="Polar residues" evidence="1">
    <location>
        <begin position="327"/>
        <end position="344"/>
    </location>
</feature>
<dbReference type="EMBL" id="CCKQ01018310">
    <property type="protein sequence ID" value="CDW90269.1"/>
    <property type="molecule type" value="Genomic_DNA"/>
</dbReference>
<dbReference type="AlphaFoldDB" id="A0A078B783"/>
<reference evidence="3 4" key="1">
    <citation type="submission" date="2014-06" db="EMBL/GenBank/DDBJ databases">
        <authorList>
            <person name="Swart Estienne"/>
        </authorList>
    </citation>
    <scope>NUCLEOTIDE SEQUENCE [LARGE SCALE GENOMIC DNA]</scope>
    <source>
        <strain evidence="3 4">130c</strain>
    </source>
</reference>
<evidence type="ECO:0000256" key="2">
    <source>
        <dbReference type="SAM" id="Phobius"/>
    </source>
</evidence>
<feature type="compositionally biased region" description="Low complexity" evidence="1">
    <location>
        <begin position="164"/>
        <end position="181"/>
    </location>
</feature>
<feature type="transmembrane region" description="Helical" evidence="2">
    <location>
        <begin position="63"/>
        <end position="83"/>
    </location>
</feature>
<dbReference type="InterPro" id="IPR036259">
    <property type="entry name" value="MFS_trans_sf"/>
</dbReference>
<feature type="transmembrane region" description="Helical" evidence="2">
    <location>
        <begin position="573"/>
        <end position="595"/>
    </location>
</feature>
<sequence>MGDTQENSSPFENPIKYESSVLVRGDKFYVQCLSRVLLGLFFPLDLLVRILSLDFSQQRINNMHFHVINMILLIGQAFILLLNNDEFYEVKIQQIGIYLTSSQTVVILLALIYIIFTLIMVKDDLFQSNSFSYQEFQGNQNLKESQQINVLSGGSAIGRKRSQSQEQKQNQKQARANNQQQDSEMNFDNQSLQLFDSASQAEETDRNTEGFDSKQGTQKKNSLIEGRQKKMNLNLEDIENISDLDLESVKNSDRAITFNQFELTKNIMMNGIGINEDSKVDLNQTNGELDNSNKQDKINSSQIELITSITDNQMNSASSSDRRIRNLNMTLDNPRNNSLGQITDKTNRRSLFERTRQNSVQLNSMEVKKLTANPYAKLDEDQPNQTTQGPQEHNLSPSKQDLNKGQSQENSQNQISLQNEGVRSVKNILGQEFVKRWISITILVAMIHQSIDDKLQIQLQRPNIYGLNLKEASHSLSKYCLIPIMLYLPTTVLILRKLEKIKYIRLMIALISLTVVSEIIMIQYNTNKNSDVALTLVLSGLEKTFAYSALVVLFVLGLRLVKIEQRYFQVSIFYLCQNFGFLLGSLMGQTLQISIAKSMFPQNVLGIIQVILTVIALLFTIFMGGSNENVYRSSSSSDVLSGPQRLEQIQKQLENQEKTILDPAVNLQYVDSKKKKNKKQNQKQKKSKLQEIHVTNPQQPSEVIDKLEEEDDIDRSSTVNQSQQQQLQQQFQRRVL</sequence>
<feature type="compositionally biased region" description="Polar residues" evidence="1">
    <location>
        <begin position="383"/>
        <end position="417"/>
    </location>
</feature>
<accession>A0A078B783</accession>
<evidence type="ECO:0000313" key="3">
    <source>
        <dbReference type="EMBL" id="CDW90269.1"/>
    </source>
</evidence>
<dbReference type="Proteomes" id="UP000039865">
    <property type="component" value="Unassembled WGS sequence"/>
</dbReference>
<dbReference type="InParanoid" id="A0A078B783"/>
<feature type="transmembrane region" description="Helical" evidence="2">
    <location>
        <begin position="476"/>
        <end position="496"/>
    </location>
</feature>
<feature type="region of interest" description="Disordered" evidence="1">
    <location>
        <begin position="159"/>
        <end position="183"/>
    </location>
</feature>